<dbReference type="InterPro" id="IPR011049">
    <property type="entry name" value="Serralysin-like_metalloprot_C"/>
</dbReference>
<dbReference type="GO" id="GO:0006508">
    <property type="term" value="P:proteolysis"/>
    <property type="evidence" value="ECO:0007669"/>
    <property type="project" value="UniProtKB-KW"/>
</dbReference>
<feature type="domain" description="Peptidase metallopeptidase" evidence="5">
    <location>
        <begin position="46"/>
        <end position="202"/>
    </location>
</feature>
<dbReference type="InterPro" id="IPR024079">
    <property type="entry name" value="MetalloPept_cat_dom_sf"/>
</dbReference>
<keyword evidence="6" id="KW-0645">Protease</keyword>
<evidence type="ECO:0000256" key="4">
    <source>
        <dbReference type="SAM" id="MobiDB-lite"/>
    </source>
</evidence>
<evidence type="ECO:0000256" key="1">
    <source>
        <dbReference type="ARBA" id="ARBA00004613"/>
    </source>
</evidence>
<feature type="compositionally biased region" description="Polar residues" evidence="4">
    <location>
        <begin position="1"/>
        <end position="16"/>
    </location>
</feature>
<dbReference type="OrthoDB" id="733404at2"/>
<evidence type="ECO:0000313" key="6">
    <source>
        <dbReference type="EMBL" id="KGE67639.1"/>
    </source>
</evidence>
<dbReference type="InterPro" id="IPR013858">
    <property type="entry name" value="Peptidase_M10B_C"/>
</dbReference>
<evidence type="ECO:0000256" key="2">
    <source>
        <dbReference type="ARBA" id="ARBA00022525"/>
    </source>
</evidence>
<dbReference type="GO" id="GO:0005615">
    <property type="term" value="C:extracellular space"/>
    <property type="evidence" value="ECO:0007669"/>
    <property type="project" value="InterPro"/>
</dbReference>
<dbReference type="Gene3D" id="3.40.390.10">
    <property type="entry name" value="Collagenase (Catalytic Domain)"/>
    <property type="match status" value="1"/>
</dbReference>
<comment type="subcellular location">
    <subcellularLocation>
        <location evidence="1">Secreted</location>
    </subcellularLocation>
</comment>
<feature type="compositionally biased region" description="Gly residues" evidence="4">
    <location>
        <begin position="324"/>
        <end position="336"/>
    </location>
</feature>
<dbReference type="GO" id="GO:0008237">
    <property type="term" value="F:metallopeptidase activity"/>
    <property type="evidence" value="ECO:0007669"/>
    <property type="project" value="UniProtKB-KW"/>
</dbReference>
<gene>
    <name evidence="6" type="ORF">K814_0112415</name>
</gene>
<dbReference type="Pfam" id="PF13583">
    <property type="entry name" value="Reprolysin_4"/>
    <property type="match status" value="1"/>
</dbReference>
<dbReference type="SUPFAM" id="SSF51120">
    <property type="entry name" value="beta-Roll"/>
    <property type="match status" value="1"/>
</dbReference>
<feature type="region of interest" description="Disordered" evidence="4">
    <location>
        <begin position="430"/>
        <end position="472"/>
    </location>
</feature>
<evidence type="ECO:0000313" key="7">
    <source>
        <dbReference type="Proteomes" id="UP000030060"/>
    </source>
</evidence>
<dbReference type="InterPro" id="IPR006026">
    <property type="entry name" value="Peptidase_Metallo"/>
</dbReference>
<dbReference type="EMBL" id="ASGY01000084">
    <property type="protein sequence ID" value="KGE67639.1"/>
    <property type="molecule type" value="Genomic_DNA"/>
</dbReference>
<evidence type="ECO:0000259" key="5">
    <source>
        <dbReference type="SMART" id="SM00235"/>
    </source>
</evidence>
<dbReference type="InterPro" id="IPR034033">
    <property type="entry name" value="Serralysin-like"/>
</dbReference>
<dbReference type="RefSeq" id="WP_038845863.1">
    <property type="nucleotide sequence ID" value="NZ_ASGY01000084.1"/>
</dbReference>
<dbReference type="GO" id="GO:0008270">
    <property type="term" value="F:zinc ion binding"/>
    <property type="evidence" value="ECO:0007669"/>
    <property type="project" value="InterPro"/>
</dbReference>
<organism evidence="6 7">
    <name type="scientific">Pseudomonas fluorescens LMG 5329</name>
    <dbReference type="NCBI Taxonomy" id="1324332"/>
    <lineage>
        <taxon>Bacteria</taxon>
        <taxon>Pseudomonadati</taxon>
        <taxon>Pseudomonadota</taxon>
        <taxon>Gammaproteobacteria</taxon>
        <taxon>Pseudomonadales</taxon>
        <taxon>Pseudomonadaceae</taxon>
        <taxon>Pseudomonas</taxon>
    </lineage>
</organism>
<feature type="region of interest" description="Disordered" evidence="4">
    <location>
        <begin position="312"/>
        <end position="336"/>
    </location>
</feature>
<reference evidence="6 7" key="1">
    <citation type="journal article" date="2013" name="Genome Announc.">
        <title>Draft Genome Sequence of Pseudomonas fluorescens LMG 5329, a White Line-Inducing Principle-Producing Bioindicator for the Mushroom Pathogen Pseudomonas tolaasii.</title>
        <authorList>
            <person name="Ghequire M.G."/>
            <person name="Rokni-Zadeh H."/>
            <person name="Zarrineh P."/>
            <person name="De Mot R."/>
        </authorList>
    </citation>
    <scope>NUCLEOTIDE SEQUENCE [LARGE SCALE GENOMIC DNA]</scope>
    <source>
        <strain evidence="6 7">LMG 5329</strain>
    </source>
</reference>
<keyword evidence="2" id="KW-0964">Secreted</keyword>
<keyword evidence="6" id="KW-0482">Metalloprotease</keyword>
<dbReference type="Proteomes" id="UP000030060">
    <property type="component" value="Unassembled WGS sequence"/>
</dbReference>
<dbReference type="SUPFAM" id="SSF55486">
    <property type="entry name" value="Metalloproteases ('zincins'), catalytic domain"/>
    <property type="match status" value="1"/>
</dbReference>
<sequence length="515" mass="54335">MNTYDLRSRSPLNNLPVSDPGPFGVGAGNKPSYTTDQAAKQLTRENLRFHDRNGDSKVDVNYTVDGSFTQQQQRRVRQAVQSWQDVANINFREQAGGADGALSIRNNPRGDRGVATFPDRSNTSTSATIGTLGESGSPTLGSHFSVTAIHEVGHAIGLHHPGNYNGRGFDYQNGAVYAEDTKARTVMSYWSEQNQKGHDFKGQNPSAPMMDDIAAAQRLYGANHETRKTDTTYGFNSNTEREAMSLKSAADKPVFCVWDGGGVDTMDFSGFSQDQNINLNAESFSDVGGLKGNVSIAKGCTIENAIGGSGRDNISGNEAANRIKGGGKGDSLRGGGGADTFVYDKASDSTPTDPDMIEDFTSGTDKVDVSGALKEAGVRALVFTDRFSGRAGEAVIKHDPSTGLSSLAIDLKGTGKADLLLKSKGEIKPTDVLSEGQAPEVQPAPVPKPTPAPAPTPAPPPPVPTPAPAPLTDKTQEQAAGLIQMFAITLLAFFSQLLSLLASPAGQASAEKKQS</sequence>
<dbReference type="AlphaFoldDB" id="A0A0A1Z341"/>
<dbReference type="CDD" id="cd04277">
    <property type="entry name" value="ZnMc_serralysin_like"/>
    <property type="match status" value="1"/>
</dbReference>
<keyword evidence="3" id="KW-0677">Repeat</keyword>
<proteinExistence type="predicted"/>
<evidence type="ECO:0000256" key="3">
    <source>
        <dbReference type="ARBA" id="ARBA00022737"/>
    </source>
</evidence>
<dbReference type="SMART" id="SM00235">
    <property type="entry name" value="ZnMc"/>
    <property type="match status" value="1"/>
</dbReference>
<dbReference type="Pfam" id="PF08548">
    <property type="entry name" value="Peptidase_M10_C"/>
    <property type="match status" value="1"/>
</dbReference>
<dbReference type="GO" id="GO:0005509">
    <property type="term" value="F:calcium ion binding"/>
    <property type="evidence" value="ECO:0007669"/>
    <property type="project" value="InterPro"/>
</dbReference>
<dbReference type="Gene3D" id="2.150.10.10">
    <property type="entry name" value="Serralysin-like metalloprotease, C-terminal"/>
    <property type="match status" value="1"/>
</dbReference>
<comment type="caution">
    <text evidence="6">The sequence shown here is derived from an EMBL/GenBank/DDBJ whole genome shotgun (WGS) entry which is preliminary data.</text>
</comment>
<accession>A0A0A1Z341</accession>
<name>A0A0A1Z341_PSEFL</name>
<feature type="compositionally biased region" description="Pro residues" evidence="4">
    <location>
        <begin position="442"/>
        <end position="469"/>
    </location>
</feature>
<protein>
    <submittedName>
        <fullName evidence="6">Metalloprotease</fullName>
    </submittedName>
</protein>
<keyword evidence="6" id="KW-0378">Hydrolase</keyword>
<feature type="region of interest" description="Disordered" evidence="4">
    <location>
        <begin position="1"/>
        <end position="33"/>
    </location>
</feature>